<keyword evidence="2" id="KW-1185">Reference proteome</keyword>
<proteinExistence type="predicted"/>
<name>A0A2I0T0F8_LIMLA</name>
<protein>
    <recommendedName>
        <fullName evidence="3">Rna-directed dna polymerase from mobile element jockey-like</fullName>
    </recommendedName>
</protein>
<dbReference type="AlphaFoldDB" id="A0A2I0T0F8"/>
<reference evidence="2" key="2">
    <citation type="submission" date="2017-12" db="EMBL/GenBank/DDBJ databases">
        <title>Genome sequence of the Bar-tailed Godwit (Limosa lapponica baueri).</title>
        <authorList>
            <person name="Lima N.C.B."/>
            <person name="Parody-Merino A.M."/>
            <person name="Battley P.F."/>
            <person name="Fidler A.E."/>
            <person name="Prosdocimi F."/>
        </authorList>
    </citation>
    <scope>NUCLEOTIDE SEQUENCE [LARGE SCALE GENOMIC DNA]</scope>
</reference>
<gene>
    <name evidence="1" type="ORF">llap_22408</name>
</gene>
<accession>A0A2I0T0F8</accession>
<evidence type="ECO:0000313" key="2">
    <source>
        <dbReference type="Proteomes" id="UP000233556"/>
    </source>
</evidence>
<dbReference type="OrthoDB" id="3549872at2759"/>
<organism evidence="1 2">
    <name type="scientific">Limosa lapponica baueri</name>
    <dbReference type="NCBI Taxonomy" id="1758121"/>
    <lineage>
        <taxon>Eukaryota</taxon>
        <taxon>Metazoa</taxon>
        <taxon>Chordata</taxon>
        <taxon>Craniata</taxon>
        <taxon>Vertebrata</taxon>
        <taxon>Euteleostomi</taxon>
        <taxon>Archelosauria</taxon>
        <taxon>Archosauria</taxon>
        <taxon>Dinosauria</taxon>
        <taxon>Saurischia</taxon>
        <taxon>Theropoda</taxon>
        <taxon>Coelurosauria</taxon>
        <taxon>Aves</taxon>
        <taxon>Neognathae</taxon>
        <taxon>Neoaves</taxon>
        <taxon>Charadriiformes</taxon>
        <taxon>Scolopacidae</taxon>
        <taxon>Limosa</taxon>
    </lineage>
</organism>
<dbReference type="EMBL" id="KZ529022">
    <property type="protein sequence ID" value="PKU27288.1"/>
    <property type="molecule type" value="Genomic_DNA"/>
</dbReference>
<sequence length="167" mass="19093">MTPGWAGALDLLEGRKALQRDLDRLDRWDEDKGLRFNRDKWWVLLLGHSNPIGAPGRGKSGWSCLVEKDLGVLVNNWWNTSQQCAQVSKKANSILACIRNIVARRTGAVMVPLYLALVRPHLKCCVQFWVPYNRKDFEGLKRVQRRATELVRGLETKERGLENLRSG</sequence>
<dbReference type="PANTHER" id="PTHR33332">
    <property type="entry name" value="REVERSE TRANSCRIPTASE DOMAIN-CONTAINING PROTEIN"/>
    <property type="match status" value="1"/>
</dbReference>
<evidence type="ECO:0000313" key="1">
    <source>
        <dbReference type="EMBL" id="PKU27288.1"/>
    </source>
</evidence>
<dbReference type="Proteomes" id="UP000233556">
    <property type="component" value="Unassembled WGS sequence"/>
</dbReference>
<evidence type="ECO:0008006" key="3">
    <source>
        <dbReference type="Google" id="ProtNLM"/>
    </source>
</evidence>
<reference evidence="2" key="1">
    <citation type="submission" date="2017-11" db="EMBL/GenBank/DDBJ databases">
        <authorList>
            <person name="Lima N.C."/>
            <person name="Parody-Merino A.M."/>
            <person name="Battley P.F."/>
            <person name="Fidler A.E."/>
            <person name="Prosdocimi F."/>
        </authorList>
    </citation>
    <scope>NUCLEOTIDE SEQUENCE [LARGE SCALE GENOMIC DNA]</scope>
</reference>